<accession>A0A1H0G1F1</accession>
<feature type="domain" description="Mce/MlaD" evidence="1">
    <location>
        <begin position="43"/>
        <end position="117"/>
    </location>
</feature>
<sequence length="364" mass="39713">MSRTQLKLRQRARVAQALLLVILVGGTVYVADIVVGGGLFRDPYEVRVHLPEAAGLHEKSTVNYRGQRIGAVTDVGLDEEGVVATIAIDEGVKVPRDSDFLVRNLSAVGEQYLDIRPRTGSGPWLEEGTTIAASETSVPLPIHTVIADTQDLLARIDVRDLRTIAREAELAFGDGSADLRATTVELERTFALLQELEPDLTSLVVDGQVPLRTGVAKEGELRRFARDLALVSEELRRADPTIRRLIDDGSTLLPLVSDLWRSTAPVLSDLLGVMSPLMEMSEAHLPGLHVWLDWVPRQVLAMAGSTRDGTGHVLLVPKVLKNCIYTDDQRDPSDLEDVPLGLQRRCTTEAPGIQARGSQNVPTP</sequence>
<dbReference type="Pfam" id="PF02470">
    <property type="entry name" value="MlaD"/>
    <property type="match status" value="1"/>
</dbReference>
<dbReference type="OrthoDB" id="4741753at2"/>
<gene>
    <name evidence="2" type="ORF">SAMN05192576_3223</name>
</gene>
<name>A0A1H0G1F1_9ACTN</name>
<dbReference type="GO" id="GO:0005576">
    <property type="term" value="C:extracellular region"/>
    <property type="evidence" value="ECO:0007669"/>
    <property type="project" value="TreeGrafter"/>
</dbReference>
<evidence type="ECO:0000313" key="3">
    <source>
        <dbReference type="Proteomes" id="UP000199004"/>
    </source>
</evidence>
<reference evidence="2 3" key="1">
    <citation type="submission" date="2016-10" db="EMBL/GenBank/DDBJ databases">
        <authorList>
            <person name="de Groot N.N."/>
        </authorList>
    </citation>
    <scope>NUCLEOTIDE SEQUENCE [LARGE SCALE GENOMIC DNA]</scope>
    <source>
        <strain evidence="2 3">CGMCC 1.11147</strain>
    </source>
</reference>
<dbReference type="Proteomes" id="UP000199004">
    <property type="component" value="Unassembled WGS sequence"/>
</dbReference>
<keyword evidence="3" id="KW-1185">Reference proteome</keyword>
<dbReference type="PANTHER" id="PTHR33371:SF16">
    <property type="entry name" value="MCE-FAMILY PROTEIN MCE3F"/>
    <property type="match status" value="1"/>
</dbReference>
<dbReference type="STRING" id="1005944.SAMN05192576_3223"/>
<evidence type="ECO:0000259" key="1">
    <source>
        <dbReference type="Pfam" id="PF02470"/>
    </source>
</evidence>
<dbReference type="RefSeq" id="WP_091025817.1">
    <property type="nucleotide sequence ID" value="NZ_BKAE01000017.1"/>
</dbReference>
<dbReference type="InterPro" id="IPR052336">
    <property type="entry name" value="MlaD_Phospholipid_Transporter"/>
</dbReference>
<protein>
    <submittedName>
        <fullName evidence="2">Phospholipid/cholesterol/gamma-HCH transport system substrate-binding protein</fullName>
    </submittedName>
</protein>
<dbReference type="AlphaFoldDB" id="A0A1H0G1F1"/>
<dbReference type="PANTHER" id="PTHR33371">
    <property type="entry name" value="INTERMEMBRANE PHOSPHOLIPID TRANSPORT SYSTEM BINDING PROTEIN MLAD-RELATED"/>
    <property type="match status" value="1"/>
</dbReference>
<evidence type="ECO:0000313" key="2">
    <source>
        <dbReference type="EMBL" id="SDO00748.1"/>
    </source>
</evidence>
<organism evidence="2 3">
    <name type="scientific">Nocardioides szechwanensis</name>
    <dbReference type="NCBI Taxonomy" id="1005944"/>
    <lineage>
        <taxon>Bacteria</taxon>
        <taxon>Bacillati</taxon>
        <taxon>Actinomycetota</taxon>
        <taxon>Actinomycetes</taxon>
        <taxon>Propionibacteriales</taxon>
        <taxon>Nocardioidaceae</taxon>
        <taxon>Nocardioides</taxon>
    </lineage>
</organism>
<dbReference type="EMBL" id="FNIC01000005">
    <property type="protein sequence ID" value="SDO00748.1"/>
    <property type="molecule type" value="Genomic_DNA"/>
</dbReference>
<dbReference type="InterPro" id="IPR003399">
    <property type="entry name" value="Mce/MlaD"/>
</dbReference>
<proteinExistence type="predicted"/>